<accession>A0A411Z1Z3</accession>
<feature type="transmembrane region" description="Helical" evidence="4">
    <location>
        <begin position="170"/>
        <end position="189"/>
    </location>
</feature>
<keyword evidence="2 4" id="KW-1133">Transmembrane helix</keyword>
<dbReference type="OrthoDB" id="1404228at2"/>
<dbReference type="PANTHER" id="PTHR11360">
    <property type="entry name" value="MONOCARBOXYLATE TRANSPORTER"/>
    <property type="match status" value="1"/>
</dbReference>
<dbReference type="PROSITE" id="PS50850">
    <property type="entry name" value="MFS"/>
    <property type="match status" value="1"/>
</dbReference>
<feature type="transmembrane region" description="Helical" evidence="4">
    <location>
        <begin position="84"/>
        <end position="112"/>
    </location>
</feature>
<feature type="domain" description="Major facilitator superfamily (MFS) profile" evidence="5">
    <location>
        <begin position="14"/>
        <end position="404"/>
    </location>
</feature>
<dbReference type="InterPro" id="IPR020846">
    <property type="entry name" value="MFS_dom"/>
</dbReference>
<evidence type="ECO:0000256" key="2">
    <source>
        <dbReference type="ARBA" id="ARBA00022989"/>
    </source>
</evidence>
<dbReference type="PANTHER" id="PTHR11360:SF308">
    <property type="entry name" value="BLL3089 PROTEIN"/>
    <property type="match status" value="1"/>
</dbReference>
<sequence length="404" mass="43325">MPSPIGFLRQNAPWLFAGFLLTFSSSFGQTFFIAVFAGDIRQEFGLTNAGWGGIYALATMASAACMVFAGGLTDRFRVRLISPVIMIGLAVATALVSLSTSIAALTFAIFLLRLMGQGMMMQTSMVAMSRWFVATRGRAISIAALGVSLGEAMLPLAFVGLMGWFEWRTLWMVAALFLVVAAGVMVLVLKSERTPQAMARDNTSVGMGGRSWTRVEVLRHWLFWLTLPALLGPAAWNTAFFFHQVHFAEAKGWAHFDLVSLFPVFSATAVTSMLLTGWLVDRIGSPRIAGLYLIPMAFGYLLIGMAETLWIGAGTLMLLGASVGASSTMSAALWAEFFGTANLGRIRAMTGAVMVLGSALGPGICGWLIDRGVDMPQQAFGMSAYFVIAATLGAIGGRRAARYL</sequence>
<dbReference type="GO" id="GO:0022857">
    <property type="term" value="F:transmembrane transporter activity"/>
    <property type="evidence" value="ECO:0007669"/>
    <property type="project" value="InterPro"/>
</dbReference>
<feature type="transmembrane region" description="Helical" evidence="4">
    <location>
        <begin position="221"/>
        <end position="242"/>
    </location>
</feature>
<feature type="transmembrane region" description="Helical" evidence="4">
    <location>
        <begin position="317"/>
        <end position="337"/>
    </location>
</feature>
<dbReference type="RefSeq" id="WP_118151889.1">
    <property type="nucleotide sequence ID" value="NZ_QWEY01000005.1"/>
</dbReference>
<dbReference type="InterPro" id="IPR011701">
    <property type="entry name" value="MFS"/>
</dbReference>
<evidence type="ECO:0000313" key="7">
    <source>
        <dbReference type="Proteomes" id="UP000284547"/>
    </source>
</evidence>
<dbReference type="EMBL" id="QWEY01000005">
    <property type="protein sequence ID" value="RGP37083.1"/>
    <property type="molecule type" value="Genomic_DNA"/>
</dbReference>
<dbReference type="Pfam" id="PF07690">
    <property type="entry name" value="MFS_1"/>
    <property type="match status" value="1"/>
</dbReference>
<dbReference type="Gene3D" id="1.20.1250.20">
    <property type="entry name" value="MFS general substrate transporter like domains"/>
    <property type="match status" value="2"/>
</dbReference>
<feature type="transmembrane region" description="Helical" evidence="4">
    <location>
        <begin position="262"/>
        <end position="280"/>
    </location>
</feature>
<organism evidence="6 7">
    <name type="scientific">Pseudotabrizicola alkalilacus</name>
    <dbReference type="NCBI Taxonomy" id="2305252"/>
    <lineage>
        <taxon>Bacteria</taxon>
        <taxon>Pseudomonadati</taxon>
        <taxon>Pseudomonadota</taxon>
        <taxon>Alphaproteobacteria</taxon>
        <taxon>Rhodobacterales</taxon>
        <taxon>Paracoccaceae</taxon>
        <taxon>Pseudotabrizicola</taxon>
    </lineage>
</organism>
<feature type="transmembrane region" description="Helical" evidence="4">
    <location>
        <begin position="292"/>
        <end position="311"/>
    </location>
</feature>
<dbReference type="AlphaFoldDB" id="A0A411Z1Z3"/>
<proteinExistence type="predicted"/>
<evidence type="ECO:0000256" key="4">
    <source>
        <dbReference type="SAM" id="Phobius"/>
    </source>
</evidence>
<protein>
    <submittedName>
        <fullName evidence="6">MFS transporter</fullName>
    </submittedName>
</protein>
<keyword evidence="3 4" id="KW-0472">Membrane</keyword>
<comment type="caution">
    <text evidence="6">The sequence shown here is derived from an EMBL/GenBank/DDBJ whole genome shotgun (WGS) entry which is preliminary data.</text>
</comment>
<feature type="transmembrane region" description="Helical" evidence="4">
    <location>
        <begin position="139"/>
        <end position="164"/>
    </location>
</feature>
<name>A0A411Z1Z3_9RHOB</name>
<feature type="transmembrane region" description="Helical" evidence="4">
    <location>
        <begin position="375"/>
        <end position="395"/>
    </location>
</feature>
<evidence type="ECO:0000256" key="1">
    <source>
        <dbReference type="ARBA" id="ARBA00022692"/>
    </source>
</evidence>
<dbReference type="SUPFAM" id="SSF103473">
    <property type="entry name" value="MFS general substrate transporter"/>
    <property type="match status" value="1"/>
</dbReference>
<dbReference type="Proteomes" id="UP000284547">
    <property type="component" value="Unassembled WGS sequence"/>
</dbReference>
<feature type="transmembrane region" description="Helical" evidence="4">
    <location>
        <begin position="349"/>
        <end position="369"/>
    </location>
</feature>
<dbReference type="InterPro" id="IPR036259">
    <property type="entry name" value="MFS_trans_sf"/>
</dbReference>
<feature type="transmembrane region" description="Helical" evidence="4">
    <location>
        <begin position="49"/>
        <end position="72"/>
    </location>
</feature>
<reference evidence="6 7" key="1">
    <citation type="submission" date="2018-08" db="EMBL/GenBank/DDBJ databases">
        <title>Flavobacterium tibetense sp. nov., isolated from a wetland YonghuCo on Tibetan Plateau.</title>
        <authorList>
            <person name="Phurbu D."/>
            <person name="Lu H."/>
            <person name="Xing P."/>
        </authorList>
    </citation>
    <scope>NUCLEOTIDE SEQUENCE [LARGE SCALE GENOMIC DNA]</scope>
    <source>
        <strain evidence="6 7">DJC</strain>
    </source>
</reference>
<keyword evidence="1 4" id="KW-0812">Transmembrane</keyword>
<dbReference type="InterPro" id="IPR050327">
    <property type="entry name" value="Proton-linked_MCT"/>
</dbReference>
<keyword evidence="7" id="KW-1185">Reference proteome</keyword>
<feature type="transmembrane region" description="Helical" evidence="4">
    <location>
        <begin position="12"/>
        <end position="37"/>
    </location>
</feature>
<evidence type="ECO:0000313" key="6">
    <source>
        <dbReference type="EMBL" id="RGP37083.1"/>
    </source>
</evidence>
<gene>
    <name evidence="6" type="ORF">D1012_10445</name>
</gene>
<evidence type="ECO:0000256" key="3">
    <source>
        <dbReference type="ARBA" id="ARBA00023136"/>
    </source>
</evidence>
<evidence type="ECO:0000259" key="5">
    <source>
        <dbReference type="PROSITE" id="PS50850"/>
    </source>
</evidence>